<keyword evidence="1" id="KW-0167">Capsid protein</keyword>
<organism evidence="1 2">
    <name type="scientific">Heliophilum fasciatum</name>
    <dbReference type="NCBI Taxonomy" id="35700"/>
    <lineage>
        <taxon>Bacteria</taxon>
        <taxon>Bacillati</taxon>
        <taxon>Bacillota</taxon>
        <taxon>Clostridia</taxon>
        <taxon>Eubacteriales</taxon>
        <taxon>Heliobacteriaceae</taxon>
        <taxon>Heliophilum</taxon>
    </lineage>
</organism>
<name>A0A4R2RZ60_9FIRM</name>
<evidence type="ECO:0000313" key="1">
    <source>
        <dbReference type="EMBL" id="TCP68389.1"/>
    </source>
</evidence>
<gene>
    <name evidence="1" type="ORF">EDD73_10318</name>
</gene>
<keyword evidence="1" id="KW-0946">Virion</keyword>
<dbReference type="EMBL" id="SLXT01000003">
    <property type="protein sequence ID" value="TCP68389.1"/>
    <property type="molecule type" value="Genomic_DNA"/>
</dbReference>
<dbReference type="Proteomes" id="UP000294813">
    <property type="component" value="Unassembled WGS sequence"/>
</dbReference>
<dbReference type="AlphaFoldDB" id="A0A4R2RZ60"/>
<comment type="caution">
    <text evidence="1">The sequence shown here is derived from an EMBL/GenBank/DDBJ whole genome shotgun (WGS) entry which is preliminary data.</text>
</comment>
<reference evidence="1 2" key="1">
    <citation type="submission" date="2019-03" db="EMBL/GenBank/DDBJ databases">
        <title>Genomic Encyclopedia of Type Strains, Phase IV (KMG-IV): sequencing the most valuable type-strain genomes for metagenomic binning, comparative biology and taxonomic classification.</title>
        <authorList>
            <person name="Goeker M."/>
        </authorList>
    </citation>
    <scope>NUCLEOTIDE SEQUENCE [LARGE SCALE GENOMIC DNA]</scope>
    <source>
        <strain evidence="1 2">DSM 11170</strain>
    </source>
</reference>
<evidence type="ECO:0000313" key="2">
    <source>
        <dbReference type="Proteomes" id="UP000294813"/>
    </source>
</evidence>
<sequence>MMLTLAPHETLELHELLRSEVLTAKKLKATIPMIQDPDLKTATTNCLNARMRKINDIQQFCQSTGMLQ</sequence>
<accession>A0A4R2RZ60</accession>
<proteinExistence type="predicted"/>
<protein>
    <submittedName>
        <fullName evidence="1">Spore coat protein F/similar to spore coat protein</fullName>
    </submittedName>
</protein>
<dbReference type="OrthoDB" id="1913674at2"/>
<keyword evidence="2" id="KW-1185">Reference proteome</keyword>